<evidence type="ECO:0000256" key="1">
    <source>
        <dbReference type="ARBA" id="ARBA00093770"/>
    </source>
</evidence>
<gene>
    <name evidence="2" type="ORF">HPS56_09495</name>
</gene>
<comment type="caution">
    <text evidence="2">The sequence shown here is derived from an EMBL/GenBank/DDBJ whole genome shotgun (WGS) entry which is preliminary data.</text>
</comment>
<protein>
    <submittedName>
        <fullName evidence="2">DUF3109 family protein</fullName>
    </submittedName>
</protein>
<dbReference type="RefSeq" id="WP_172275897.1">
    <property type="nucleotide sequence ID" value="NZ_CASGMU010000013.1"/>
</dbReference>
<accession>A0ABX2AMY5</accession>
<sequence length="196" mass="21980">MIIEIGDVLVSSDIFTEKFCCDLDACKGICCVEGDAGAPVTMDEISEIENMLDTVWSDLSAQAQTVLDRQGVAYADRDGELVTSIVGGKDCVFTCHDGEFCLCTLEKAFREGRSGFCKPVSCALYPIREIRFSDGRIGLNYHRWDVCRDAVKKGRETSTPLYKFLRTPLIRRFGNEWYEELETIAAELKAQGYIKD</sequence>
<proteinExistence type="inferred from homology"/>
<organism evidence="2 3">
    <name type="scientific">Xylanibacter muris</name>
    <dbReference type="NCBI Taxonomy" id="2736290"/>
    <lineage>
        <taxon>Bacteria</taxon>
        <taxon>Pseudomonadati</taxon>
        <taxon>Bacteroidota</taxon>
        <taxon>Bacteroidia</taxon>
        <taxon>Bacteroidales</taxon>
        <taxon>Prevotellaceae</taxon>
        <taxon>Xylanibacter</taxon>
    </lineage>
</organism>
<evidence type="ECO:0000313" key="2">
    <source>
        <dbReference type="EMBL" id="NPD92569.1"/>
    </source>
</evidence>
<dbReference type="Pfam" id="PF11307">
    <property type="entry name" value="DUF3109"/>
    <property type="match status" value="1"/>
</dbReference>
<name>A0ABX2AMY5_9BACT</name>
<dbReference type="EMBL" id="JABKKF010000009">
    <property type="protein sequence ID" value="NPD92569.1"/>
    <property type="molecule type" value="Genomic_DNA"/>
</dbReference>
<dbReference type="Proteomes" id="UP000714420">
    <property type="component" value="Unassembled WGS sequence"/>
</dbReference>
<dbReference type="InterPro" id="IPR021458">
    <property type="entry name" value="Rv0495c"/>
</dbReference>
<reference evidence="2 3" key="1">
    <citation type="submission" date="2020-05" db="EMBL/GenBank/DDBJ databases">
        <title>Distinct polysaccharide utilization as determinants for interspecies competition between intestinal Prevotella spp.</title>
        <authorList>
            <person name="Galvez E.J.C."/>
            <person name="Iljazovic A."/>
            <person name="Strowig T."/>
        </authorList>
    </citation>
    <scope>NUCLEOTIDE SEQUENCE [LARGE SCALE GENOMIC DNA]</scope>
    <source>
        <strain evidence="2 3">PMUR</strain>
    </source>
</reference>
<evidence type="ECO:0000313" key="3">
    <source>
        <dbReference type="Proteomes" id="UP000714420"/>
    </source>
</evidence>
<keyword evidence="3" id="KW-1185">Reference proteome</keyword>
<comment type="similarity">
    <text evidence="1">Belongs to the Rv0495c family.</text>
</comment>